<accession>A0A9Q1GMZ4</accession>
<gene>
    <name evidence="1" type="ORF">Cgig2_031575</name>
</gene>
<dbReference type="EMBL" id="JAKOGI010002099">
    <property type="protein sequence ID" value="KAJ8422953.1"/>
    <property type="molecule type" value="Genomic_DNA"/>
</dbReference>
<proteinExistence type="predicted"/>
<dbReference type="Proteomes" id="UP001153076">
    <property type="component" value="Unassembled WGS sequence"/>
</dbReference>
<organism evidence="1 2">
    <name type="scientific">Carnegiea gigantea</name>
    <dbReference type="NCBI Taxonomy" id="171969"/>
    <lineage>
        <taxon>Eukaryota</taxon>
        <taxon>Viridiplantae</taxon>
        <taxon>Streptophyta</taxon>
        <taxon>Embryophyta</taxon>
        <taxon>Tracheophyta</taxon>
        <taxon>Spermatophyta</taxon>
        <taxon>Magnoliopsida</taxon>
        <taxon>eudicotyledons</taxon>
        <taxon>Gunneridae</taxon>
        <taxon>Pentapetalae</taxon>
        <taxon>Caryophyllales</taxon>
        <taxon>Cactineae</taxon>
        <taxon>Cactaceae</taxon>
        <taxon>Cactoideae</taxon>
        <taxon>Echinocereeae</taxon>
        <taxon>Carnegiea</taxon>
    </lineage>
</organism>
<protein>
    <submittedName>
        <fullName evidence="1">Uncharacterized protein</fullName>
    </submittedName>
</protein>
<reference evidence="1" key="1">
    <citation type="submission" date="2022-04" db="EMBL/GenBank/DDBJ databases">
        <title>Carnegiea gigantea Genome sequencing and assembly v2.</title>
        <authorList>
            <person name="Copetti D."/>
            <person name="Sanderson M.J."/>
            <person name="Burquez A."/>
            <person name="Wojciechowski M.F."/>
        </authorList>
    </citation>
    <scope>NUCLEOTIDE SEQUENCE</scope>
    <source>
        <strain evidence="1">SGP5-SGP5p</strain>
        <tissue evidence="1">Aerial part</tissue>
    </source>
</reference>
<dbReference type="AlphaFoldDB" id="A0A9Q1GMZ4"/>
<evidence type="ECO:0000313" key="1">
    <source>
        <dbReference type="EMBL" id="KAJ8422953.1"/>
    </source>
</evidence>
<comment type="caution">
    <text evidence="1">The sequence shown here is derived from an EMBL/GenBank/DDBJ whole genome shotgun (WGS) entry which is preliminary data.</text>
</comment>
<sequence>MALVPPSIDARRWVSLSLAIFHGTDVGLPFPHRPSQKTFRPFARALSWPWLNRLPSVMSFWNYPRPKGLGCCRNRGFGRRSRPSPNCIGVPSSRGSGYLATGSMKLDSTQRAVWERMQEPVVRSRARVAERWMRMRPLRKRPPLRSTSSRRRTFLGVSLAFRSPNFSPINTSSFSHIGYSSISLSKVVANIGRAISVSIFFISMAFPPIHNMREMPNYVRETFIWGALCSPRLLPEDFHVLCPRFSLAEAGGVTAEFEILEIVQATFYAMLLNEAFALGMAQEYTAESMKSRWKA</sequence>
<evidence type="ECO:0000313" key="2">
    <source>
        <dbReference type="Proteomes" id="UP001153076"/>
    </source>
</evidence>
<keyword evidence="2" id="KW-1185">Reference proteome</keyword>
<name>A0A9Q1GMZ4_9CARY</name>